<comment type="caution">
    <text evidence="4">The sequence shown here is derived from an EMBL/GenBank/DDBJ whole genome shotgun (WGS) entry which is preliminary data.</text>
</comment>
<dbReference type="Gene3D" id="3.90.780.10">
    <property type="entry name" value="5'-Nucleotidase, C-terminal domain"/>
    <property type="match status" value="1"/>
</dbReference>
<reference evidence="4" key="1">
    <citation type="submission" date="2021-02" db="EMBL/GenBank/DDBJ databases">
        <authorList>
            <person name="Dougan E. K."/>
            <person name="Rhodes N."/>
            <person name="Thang M."/>
            <person name="Chan C."/>
        </authorList>
    </citation>
    <scope>NUCLEOTIDE SEQUENCE</scope>
</reference>
<feature type="transmembrane region" description="Helical" evidence="2">
    <location>
        <begin position="254"/>
        <end position="276"/>
    </location>
</feature>
<evidence type="ECO:0000256" key="1">
    <source>
        <dbReference type="ARBA" id="ARBA00006654"/>
    </source>
</evidence>
<dbReference type="EMBL" id="CAJNDS010000236">
    <property type="protein sequence ID" value="CAE7031840.1"/>
    <property type="molecule type" value="Genomic_DNA"/>
</dbReference>
<dbReference type="InterPro" id="IPR008334">
    <property type="entry name" value="5'-Nucleotdase_C"/>
</dbReference>
<accession>A0A812ICY5</accession>
<evidence type="ECO:0000313" key="4">
    <source>
        <dbReference type="EMBL" id="CAE7031840.1"/>
    </source>
</evidence>
<protein>
    <recommendedName>
        <fullName evidence="3">5'-Nucleotidase C-terminal domain-containing protein</fullName>
    </recommendedName>
</protein>
<evidence type="ECO:0000313" key="5">
    <source>
        <dbReference type="Proteomes" id="UP000604046"/>
    </source>
</evidence>
<evidence type="ECO:0000256" key="2">
    <source>
        <dbReference type="SAM" id="Phobius"/>
    </source>
</evidence>
<comment type="similarity">
    <text evidence="1">Belongs to the 5'-nucleotidase family.</text>
</comment>
<organism evidence="4 5">
    <name type="scientific">Symbiodinium natans</name>
    <dbReference type="NCBI Taxonomy" id="878477"/>
    <lineage>
        <taxon>Eukaryota</taxon>
        <taxon>Sar</taxon>
        <taxon>Alveolata</taxon>
        <taxon>Dinophyceae</taxon>
        <taxon>Suessiales</taxon>
        <taxon>Symbiodiniaceae</taxon>
        <taxon>Symbiodinium</taxon>
    </lineage>
</organism>
<proteinExistence type="inferred from homology"/>
<dbReference type="SUPFAM" id="SSF55816">
    <property type="entry name" value="5'-nucleotidase (syn. UDP-sugar hydrolase), C-terminal domain"/>
    <property type="match status" value="1"/>
</dbReference>
<sequence length="502" mass="56131">MQQLEHVERLLFQRTEVALINGGTIRGDKVFAAGDLSKETITELHPNSIVKIYATGAEIRKYIDDSLSCYDKMCGNFVNCAGVRYTFDPTAQSGQRVRTLTFDDGQPVGDDSRLTVALTDYMLSNSDLAKNRLYNMVTVNDAIPLVQALFAAVADAGSSCISPKLDGRITVAKSSNGRHGIVYDKWPFRLDIDAEYQDWILVAATRPSMALGTMLFPLLHVQLEPVVHPPGFLHPAFSACGLPHGHVMSMAKAYGAYPASAATYLNVFILVFTIGVLPDWTVNEFCVYFVGFVDWVLIHTAKLITSFSILFAFYVVFRFRHRIAIATGLEHITLIRFNWRDLFGLRSRQRPIEVFIWKVEGLQSASSKFTKPNDLFVECHMGYNEPMRTRVHNNAGSEAVIRESFQLNIDENSPDTLMTLLAKDQSLLTNSEIARLTLSTRELCGIEDQTGKRRSTFSYDEDSFLELSLSPSGKIWIAVAPVDEAAEEERSLLLQEDSLLPC</sequence>
<dbReference type="PANTHER" id="PTHR11575">
    <property type="entry name" value="5'-NUCLEOTIDASE-RELATED"/>
    <property type="match status" value="1"/>
</dbReference>
<gene>
    <name evidence="4" type="ORF">SNAT2548_LOCUS3826</name>
</gene>
<keyword evidence="2" id="KW-0812">Transmembrane</keyword>
<dbReference type="InterPro" id="IPR006179">
    <property type="entry name" value="5_nucleotidase/apyrase"/>
</dbReference>
<dbReference type="PANTHER" id="PTHR11575:SF48">
    <property type="entry name" value="5'-NUCLEOTIDASE"/>
    <property type="match status" value="1"/>
</dbReference>
<feature type="transmembrane region" description="Helical" evidence="2">
    <location>
        <begin position="296"/>
        <end position="317"/>
    </location>
</feature>
<dbReference type="OrthoDB" id="10252235at2759"/>
<name>A0A812ICY5_9DINO</name>
<dbReference type="AlphaFoldDB" id="A0A812ICY5"/>
<feature type="domain" description="5'-Nucleotidase C-terminal" evidence="3">
    <location>
        <begin position="14"/>
        <end position="127"/>
    </location>
</feature>
<dbReference type="Pfam" id="PF02872">
    <property type="entry name" value="5_nucleotid_C"/>
    <property type="match status" value="1"/>
</dbReference>
<dbReference type="Proteomes" id="UP000604046">
    <property type="component" value="Unassembled WGS sequence"/>
</dbReference>
<keyword evidence="2" id="KW-1133">Transmembrane helix</keyword>
<dbReference type="GO" id="GO:0009166">
    <property type="term" value="P:nucleotide catabolic process"/>
    <property type="evidence" value="ECO:0007669"/>
    <property type="project" value="InterPro"/>
</dbReference>
<dbReference type="GO" id="GO:0016787">
    <property type="term" value="F:hydrolase activity"/>
    <property type="evidence" value="ECO:0007669"/>
    <property type="project" value="InterPro"/>
</dbReference>
<dbReference type="InterPro" id="IPR036907">
    <property type="entry name" value="5'-Nucleotdase_C_sf"/>
</dbReference>
<evidence type="ECO:0000259" key="3">
    <source>
        <dbReference type="Pfam" id="PF02872"/>
    </source>
</evidence>
<keyword evidence="2" id="KW-0472">Membrane</keyword>
<keyword evidence="5" id="KW-1185">Reference proteome</keyword>